<evidence type="ECO:0000259" key="1">
    <source>
        <dbReference type="Pfam" id="PF01890"/>
    </source>
</evidence>
<sequence>MIVAGLGCRPAVEEAAILALLRQAAQDQPPVTHLAAPTFRRDVAALHQAAATLGLPLVFVEQATLERVQPLCPTRSEAALAATGLASVAEACALAAAGEGARLLRPRISGAGVTCAIGAGATAAGAAGSAA</sequence>
<dbReference type="PANTHER" id="PTHR37477">
    <property type="entry name" value="COBALT-PRECORRIN-5A HYDROLASE"/>
    <property type="match status" value="1"/>
</dbReference>
<proteinExistence type="predicted"/>
<dbReference type="Pfam" id="PF01890">
    <property type="entry name" value="CbiG_C"/>
    <property type="match status" value="1"/>
</dbReference>
<organism evidence="2 3">
    <name type="scientific">Teichococcus wenyumeiae</name>
    <dbReference type="NCBI Taxonomy" id="2478470"/>
    <lineage>
        <taxon>Bacteria</taxon>
        <taxon>Pseudomonadati</taxon>
        <taxon>Pseudomonadota</taxon>
        <taxon>Alphaproteobacteria</taxon>
        <taxon>Acetobacterales</taxon>
        <taxon>Roseomonadaceae</taxon>
        <taxon>Roseomonas</taxon>
    </lineage>
</organism>
<feature type="domain" description="CobE/GbiG C-terminal" evidence="1">
    <location>
        <begin position="2"/>
        <end position="117"/>
    </location>
</feature>
<dbReference type="InterPro" id="IPR036518">
    <property type="entry name" value="CobE/GbiG_C_sf"/>
</dbReference>
<protein>
    <recommendedName>
        <fullName evidence="1">CobE/GbiG C-terminal domain-containing protein</fullName>
    </recommendedName>
</protein>
<evidence type="ECO:0000313" key="3">
    <source>
        <dbReference type="Proteomes" id="UP000274097"/>
    </source>
</evidence>
<accession>A0ABX9VQH3</accession>
<dbReference type="InterPro" id="IPR002750">
    <property type="entry name" value="CobE/GbiG_C"/>
</dbReference>
<dbReference type="SUPFAM" id="SSF159664">
    <property type="entry name" value="CobE/GbiG C-terminal domain-like"/>
    <property type="match status" value="1"/>
</dbReference>
<dbReference type="Proteomes" id="UP000274097">
    <property type="component" value="Unassembled WGS sequence"/>
</dbReference>
<gene>
    <name evidence="2" type="ORF">EBE87_01955</name>
</gene>
<evidence type="ECO:0000313" key="2">
    <source>
        <dbReference type="EMBL" id="RMI27159.1"/>
    </source>
</evidence>
<reference evidence="2 3" key="1">
    <citation type="submission" date="2018-10" db="EMBL/GenBank/DDBJ databases">
        <title>Roseomonas sp. nov., isolated from feces of Tibetan antelopes in the Qinghai-Tibet plateau, China.</title>
        <authorList>
            <person name="Tian Z."/>
        </authorList>
    </citation>
    <scope>NUCLEOTIDE SEQUENCE [LARGE SCALE GENOMIC DNA]</scope>
    <source>
        <strain evidence="2 3">Z23</strain>
    </source>
</reference>
<dbReference type="RefSeq" id="WP_122139839.1">
    <property type="nucleotide sequence ID" value="NZ_RFLX01000001.1"/>
</dbReference>
<comment type="caution">
    <text evidence="2">The sequence shown here is derived from an EMBL/GenBank/DDBJ whole genome shotgun (WGS) entry which is preliminary data.</text>
</comment>
<dbReference type="PANTHER" id="PTHR37477:SF1">
    <property type="entry name" value="COBALT-PRECORRIN-5A HYDROLASE"/>
    <property type="match status" value="1"/>
</dbReference>
<name>A0ABX9VQH3_9PROT</name>
<dbReference type="InterPro" id="IPR052553">
    <property type="entry name" value="CbiG_hydrolase"/>
</dbReference>
<dbReference type="Gene3D" id="3.30.420.180">
    <property type="entry name" value="CobE/GbiG C-terminal domain"/>
    <property type="match status" value="1"/>
</dbReference>
<keyword evidence="3" id="KW-1185">Reference proteome</keyword>
<dbReference type="EMBL" id="RFLX01000001">
    <property type="protein sequence ID" value="RMI27159.1"/>
    <property type="molecule type" value="Genomic_DNA"/>
</dbReference>